<protein>
    <submittedName>
        <fullName evidence="9">Carbohydrate ABC transporter permease</fullName>
    </submittedName>
</protein>
<feature type="transmembrane region" description="Helical" evidence="7">
    <location>
        <begin position="75"/>
        <end position="99"/>
    </location>
</feature>
<dbReference type="PANTHER" id="PTHR43744:SF9">
    <property type="entry name" value="POLYGALACTURONAN_RHAMNOGALACTURONAN TRANSPORT SYSTEM PERMEASE PROTEIN YTCP"/>
    <property type="match status" value="1"/>
</dbReference>
<proteinExistence type="inferred from homology"/>
<dbReference type="PROSITE" id="PS50928">
    <property type="entry name" value="ABC_TM1"/>
    <property type="match status" value="1"/>
</dbReference>
<evidence type="ECO:0000313" key="10">
    <source>
        <dbReference type="Proteomes" id="UP000886858"/>
    </source>
</evidence>
<feature type="domain" description="ABC transmembrane type-1" evidence="8">
    <location>
        <begin position="76"/>
        <end position="273"/>
    </location>
</feature>
<name>A0A9D2I1U7_9FIRM</name>
<feature type="transmembrane region" description="Helical" evidence="7">
    <location>
        <begin position="184"/>
        <end position="206"/>
    </location>
</feature>
<evidence type="ECO:0000313" key="9">
    <source>
        <dbReference type="EMBL" id="HJA91716.1"/>
    </source>
</evidence>
<dbReference type="GO" id="GO:0005886">
    <property type="term" value="C:plasma membrane"/>
    <property type="evidence" value="ECO:0007669"/>
    <property type="project" value="UniProtKB-SubCell"/>
</dbReference>
<reference evidence="9" key="2">
    <citation type="submission" date="2021-04" db="EMBL/GenBank/DDBJ databases">
        <authorList>
            <person name="Gilroy R."/>
        </authorList>
    </citation>
    <scope>NUCLEOTIDE SEQUENCE</scope>
    <source>
        <strain evidence="9">CHK179-7159</strain>
    </source>
</reference>
<evidence type="ECO:0000256" key="4">
    <source>
        <dbReference type="ARBA" id="ARBA00022692"/>
    </source>
</evidence>
<accession>A0A9D2I1U7</accession>
<dbReference type="InterPro" id="IPR035906">
    <property type="entry name" value="MetI-like_sf"/>
</dbReference>
<gene>
    <name evidence="9" type="ORF">H9717_01110</name>
</gene>
<feature type="transmembrane region" description="Helical" evidence="7">
    <location>
        <begin position="12"/>
        <end position="33"/>
    </location>
</feature>
<sequence>MGSNINSRTEKLFQFFWSAFFIIITIIAMVPILRVISMSFSTKEAILAGKVMVWPVGFTLEAYERALTSGSFVRAFGYSIVLMLASTAISLVMTVLAAYPLSKKHLAGGGIIMTLFVLTMYLNPGVIPEYLNVRDFHMIDTVWSLLIPGALSAYNMIIMCNAFKGIDSAIYDAAKIDGCSETRTLLSVALPLVYPTIATLGLFYAVGRWNGISDVLYYINSSELFTVQMVLKQFIESINVTAEEGIQTNLVADNIKAASIVISMLPMLIVYPFVQKFFTKGIMIGAVKG</sequence>
<reference evidence="9" key="1">
    <citation type="journal article" date="2021" name="PeerJ">
        <title>Extensive microbial diversity within the chicken gut microbiome revealed by metagenomics and culture.</title>
        <authorList>
            <person name="Gilroy R."/>
            <person name="Ravi A."/>
            <person name="Getino M."/>
            <person name="Pursley I."/>
            <person name="Horton D.L."/>
            <person name="Alikhan N.F."/>
            <person name="Baker D."/>
            <person name="Gharbi K."/>
            <person name="Hall N."/>
            <person name="Watson M."/>
            <person name="Adriaenssens E.M."/>
            <person name="Foster-Nyarko E."/>
            <person name="Jarju S."/>
            <person name="Secka A."/>
            <person name="Antonio M."/>
            <person name="Oren A."/>
            <person name="Chaudhuri R.R."/>
            <person name="La Ragione R."/>
            <person name="Hildebrand F."/>
            <person name="Pallen M.J."/>
        </authorList>
    </citation>
    <scope>NUCLEOTIDE SEQUENCE</scope>
    <source>
        <strain evidence="9">CHK179-7159</strain>
    </source>
</reference>
<evidence type="ECO:0000256" key="3">
    <source>
        <dbReference type="ARBA" id="ARBA00022475"/>
    </source>
</evidence>
<dbReference type="Gene3D" id="1.10.3720.10">
    <property type="entry name" value="MetI-like"/>
    <property type="match status" value="1"/>
</dbReference>
<dbReference type="PANTHER" id="PTHR43744">
    <property type="entry name" value="ABC TRANSPORTER PERMEASE PROTEIN MG189-RELATED-RELATED"/>
    <property type="match status" value="1"/>
</dbReference>
<dbReference type="GO" id="GO:0055085">
    <property type="term" value="P:transmembrane transport"/>
    <property type="evidence" value="ECO:0007669"/>
    <property type="project" value="InterPro"/>
</dbReference>
<dbReference type="Proteomes" id="UP000886858">
    <property type="component" value="Unassembled WGS sequence"/>
</dbReference>
<keyword evidence="3" id="KW-1003">Cell membrane</keyword>
<dbReference type="AlphaFoldDB" id="A0A9D2I1U7"/>
<organism evidence="9 10">
    <name type="scientific">Candidatus Eisenbergiella merdipullorum</name>
    <dbReference type="NCBI Taxonomy" id="2838553"/>
    <lineage>
        <taxon>Bacteria</taxon>
        <taxon>Bacillati</taxon>
        <taxon>Bacillota</taxon>
        <taxon>Clostridia</taxon>
        <taxon>Lachnospirales</taxon>
        <taxon>Lachnospiraceae</taxon>
        <taxon>Eisenbergiella</taxon>
    </lineage>
</organism>
<evidence type="ECO:0000256" key="6">
    <source>
        <dbReference type="ARBA" id="ARBA00023136"/>
    </source>
</evidence>
<feature type="transmembrane region" description="Helical" evidence="7">
    <location>
        <begin position="142"/>
        <end position="163"/>
    </location>
</feature>
<keyword evidence="4 7" id="KW-0812">Transmembrane</keyword>
<evidence type="ECO:0000256" key="1">
    <source>
        <dbReference type="ARBA" id="ARBA00004651"/>
    </source>
</evidence>
<comment type="similarity">
    <text evidence="7">Belongs to the binding-protein-dependent transport system permease family.</text>
</comment>
<evidence type="ECO:0000256" key="7">
    <source>
        <dbReference type="RuleBase" id="RU363032"/>
    </source>
</evidence>
<comment type="subcellular location">
    <subcellularLocation>
        <location evidence="1 7">Cell membrane</location>
        <topology evidence="1 7">Multi-pass membrane protein</topology>
    </subcellularLocation>
</comment>
<keyword evidence="5 7" id="KW-1133">Transmembrane helix</keyword>
<evidence type="ECO:0000256" key="5">
    <source>
        <dbReference type="ARBA" id="ARBA00022989"/>
    </source>
</evidence>
<comment type="caution">
    <text evidence="9">The sequence shown here is derived from an EMBL/GenBank/DDBJ whole genome shotgun (WGS) entry which is preliminary data.</text>
</comment>
<dbReference type="SUPFAM" id="SSF161098">
    <property type="entry name" value="MetI-like"/>
    <property type="match status" value="1"/>
</dbReference>
<feature type="transmembrane region" description="Helical" evidence="7">
    <location>
        <begin position="106"/>
        <end position="122"/>
    </location>
</feature>
<dbReference type="EMBL" id="DWYY01000009">
    <property type="protein sequence ID" value="HJA91716.1"/>
    <property type="molecule type" value="Genomic_DNA"/>
</dbReference>
<keyword evidence="2 7" id="KW-0813">Transport</keyword>
<evidence type="ECO:0000256" key="2">
    <source>
        <dbReference type="ARBA" id="ARBA00022448"/>
    </source>
</evidence>
<keyword evidence="6 7" id="KW-0472">Membrane</keyword>
<dbReference type="InterPro" id="IPR000515">
    <property type="entry name" value="MetI-like"/>
</dbReference>
<dbReference type="CDD" id="cd06261">
    <property type="entry name" value="TM_PBP2"/>
    <property type="match status" value="1"/>
</dbReference>
<dbReference type="Pfam" id="PF00528">
    <property type="entry name" value="BPD_transp_1"/>
    <property type="match status" value="1"/>
</dbReference>
<evidence type="ECO:0000259" key="8">
    <source>
        <dbReference type="PROSITE" id="PS50928"/>
    </source>
</evidence>
<feature type="transmembrane region" description="Helical" evidence="7">
    <location>
        <begin position="255"/>
        <end position="274"/>
    </location>
</feature>